<dbReference type="Proteomes" id="UP001243496">
    <property type="component" value="Chromosome"/>
</dbReference>
<dbReference type="RefSeq" id="WP_306857958.1">
    <property type="nucleotide sequence ID" value="NZ_CP132968.1"/>
</dbReference>
<accession>A0AAQ3JJL1</accession>
<protein>
    <submittedName>
        <fullName evidence="1">Uncharacterized protein</fullName>
    </submittedName>
</protein>
<dbReference type="AlphaFoldDB" id="A0AAQ3JJL1"/>
<evidence type="ECO:0000313" key="1">
    <source>
        <dbReference type="EMBL" id="WMD17457.1"/>
    </source>
</evidence>
<name>A0AAQ3JJL1_ANAHA</name>
<sequence>MKIETLLNKAREDAKNKVWPYYLDICDGDEKEAKEWIEHERKAGVIDRDIKHWTLDNIYQIIRTIKKTSLMNDVEKEAAIAEIHNCPEWQELEKRVAMIFANHLVKYQDAYMK</sequence>
<dbReference type="EMBL" id="CP132968">
    <property type="protein sequence ID" value="WMD17457.1"/>
    <property type="molecule type" value="Genomic_DNA"/>
</dbReference>
<reference evidence="1" key="1">
    <citation type="submission" date="2023-08" db="EMBL/GenBank/DDBJ databases">
        <title>Complete Genome Sequences of butyrate producing Anaerostipes hadrus strains BA1 and GIF7 isolated from the terminal ileum of a healthy lean male.</title>
        <authorList>
            <person name="Low A."/>
            <person name="Sheludchenko M."/>
            <person name="Cheng H.E."/>
            <person name="Koh X.Q."/>
            <person name="Lee J."/>
        </authorList>
    </citation>
    <scope>NUCLEOTIDE SEQUENCE</scope>
    <source>
        <strain evidence="1">BA1</strain>
    </source>
</reference>
<proteinExistence type="predicted"/>
<dbReference type="GeneID" id="92740740"/>
<evidence type="ECO:0000313" key="2">
    <source>
        <dbReference type="Proteomes" id="UP001243496"/>
    </source>
</evidence>
<organism evidence="1 2">
    <name type="scientific">Anaerostipes hadrus</name>
    <dbReference type="NCBI Taxonomy" id="649756"/>
    <lineage>
        <taxon>Bacteria</taxon>
        <taxon>Bacillati</taxon>
        <taxon>Bacillota</taxon>
        <taxon>Clostridia</taxon>
        <taxon>Lachnospirales</taxon>
        <taxon>Lachnospiraceae</taxon>
        <taxon>Anaerostipes</taxon>
    </lineage>
</organism>
<gene>
    <name evidence="1" type="ORF">RBI15_05010</name>
</gene>